<dbReference type="SUPFAM" id="SSF51556">
    <property type="entry name" value="Metallo-dependent hydrolases"/>
    <property type="match status" value="1"/>
</dbReference>
<comment type="caution">
    <text evidence="2">The sequence shown here is derived from an EMBL/GenBank/DDBJ whole genome shotgun (WGS) entry which is preliminary data.</text>
</comment>
<dbReference type="OrthoDB" id="1723809at2759"/>
<comment type="similarity">
    <text evidence="1">Belongs to the metallo-dependent hydrolases superfamily. Adenosine and AMP deaminases family.</text>
</comment>
<organism evidence="2 3">
    <name type="scientific">Reticulomyxa filosa</name>
    <dbReference type="NCBI Taxonomy" id="46433"/>
    <lineage>
        <taxon>Eukaryota</taxon>
        <taxon>Sar</taxon>
        <taxon>Rhizaria</taxon>
        <taxon>Retaria</taxon>
        <taxon>Foraminifera</taxon>
        <taxon>Monothalamids</taxon>
        <taxon>Reticulomyxidae</taxon>
        <taxon>Reticulomyxa</taxon>
    </lineage>
</organism>
<keyword evidence="3" id="KW-1185">Reference proteome</keyword>
<dbReference type="GO" id="GO:0003876">
    <property type="term" value="F:AMP deaminase activity"/>
    <property type="evidence" value="ECO:0007669"/>
    <property type="project" value="InterPro"/>
</dbReference>
<feature type="non-terminal residue" evidence="2">
    <location>
        <position position="253"/>
    </location>
</feature>
<evidence type="ECO:0000256" key="1">
    <source>
        <dbReference type="ARBA" id="ARBA00006676"/>
    </source>
</evidence>
<dbReference type="Proteomes" id="UP000023152">
    <property type="component" value="Unassembled WGS sequence"/>
</dbReference>
<dbReference type="Gene3D" id="3.20.20.140">
    <property type="entry name" value="Metal-dependent hydrolases"/>
    <property type="match status" value="1"/>
</dbReference>
<sequence length="253" mass="29852">DAPRVEACRRIDRCRQLRLKYVYKQDQFSFGQPGWYNCAFFLTVCKKKKKGFFFFKQKKSDQLSRDFGLSPKSLSNKWTVMFEHGTAHLVDVETKQVNALLEDIPSCADFLSDLDQVMELTTFGPAKTLCYRRLQMLEARFELHLQLNDETELKESRQVPYRDFYNVRKVDNHIHHSACMHQKHLLSFMQSKLKKEPNAIVQKDEKGKEMTLKEVFDKIGIGPNELSITLLDVLSCHICTYIYKKIYTYTYLY</sequence>
<proteinExistence type="inferred from homology"/>
<dbReference type="PANTHER" id="PTHR11359">
    <property type="entry name" value="AMP DEAMINASE"/>
    <property type="match status" value="1"/>
</dbReference>
<accession>X6NAK7</accession>
<dbReference type="GO" id="GO:0005829">
    <property type="term" value="C:cytosol"/>
    <property type="evidence" value="ECO:0007669"/>
    <property type="project" value="TreeGrafter"/>
</dbReference>
<gene>
    <name evidence="2" type="ORF">RFI_14279</name>
</gene>
<dbReference type="InterPro" id="IPR032466">
    <property type="entry name" value="Metal_Hydrolase"/>
</dbReference>
<dbReference type="InterPro" id="IPR006329">
    <property type="entry name" value="AMPD"/>
</dbReference>
<evidence type="ECO:0000313" key="3">
    <source>
        <dbReference type="Proteomes" id="UP000023152"/>
    </source>
</evidence>
<reference evidence="2 3" key="1">
    <citation type="journal article" date="2013" name="Curr. Biol.">
        <title>The Genome of the Foraminiferan Reticulomyxa filosa.</title>
        <authorList>
            <person name="Glockner G."/>
            <person name="Hulsmann N."/>
            <person name="Schleicher M."/>
            <person name="Noegel A.A."/>
            <person name="Eichinger L."/>
            <person name="Gallinger C."/>
            <person name="Pawlowski J."/>
            <person name="Sierra R."/>
            <person name="Euteneuer U."/>
            <person name="Pillet L."/>
            <person name="Moustafa A."/>
            <person name="Platzer M."/>
            <person name="Groth M."/>
            <person name="Szafranski K."/>
            <person name="Schliwa M."/>
        </authorList>
    </citation>
    <scope>NUCLEOTIDE SEQUENCE [LARGE SCALE GENOMIC DNA]</scope>
</reference>
<name>X6NAK7_RETFI</name>
<feature type="non-terminal residue" evidence="2">
    <location>
        <position position="1"/>
    </location>
</feature>
<dbReference type="GO" id="GO:0046033">
    <property type="term" value="P:AMP metabolic process"/>
    <property type="evidence" value="ECO:0007669"/>
    <property type="project" value="TreeGrafter"/>
</dbReference>
<dbReference type="PANTHER" id="PTHR11359:SF0">
    <property type="entry name" value="AMP DEAMINASE"/>
    <property type="match status" value="1"/>
</dbReference>
<dbReference type="Pfam" id="PF19326">
    <property type="entry name" value="AMP_deaminase"/>
    <property type="match status" value="1"/>
</dbReference>
<protein>
    <submittedName>
        <fullName evidence="2">AMP deaminase Amd1</fullName>
    </submittedName>
</protein>
<dbReference type="AlphaFoldDB" id="X6NAK7"/>
<dbReference type="GO" id="GO:0032264">
    <property type="term" value="P:IMP salvage"/>
    <property type="evidence" value="ECO:0007669"/>
    <property type="project" value="InterPro"/>
</dbReference>
<evidence type="ECO:0000313" key="2">
    <source>
        <dbReference type="EMBL" id="ETO22913.1"/>
    </source>
</evidence>
<dbReference type="EMBL" id="ASPP01010368">
    <property type="protein sequence ID" value="ETO22913.1"/>
    <property type="molecule type" value="Genomic_DNA"/>
</dbReference>